<name>A0A844HPL2_9RHOB</name>
<proteinExistence type="predicted"/>
<keyword evidence="2" id="KW-0238">DNA-binding</keyword>
<comment type="caution">
    <text evidence="5">The sequence shown here is derived from an EMBL/GenBank/DDBJ whole genome shotgun (WGS) entry which is preliminary data.</text>
</comment>
<dbReference type="GO" id="GO:0003677">
    <property type="term" value="F:DNA binding"/>
    <property type="evidence" value="ECO:0007669"/>
    <property type="project" value="UniProtKB-KW"/>
</dbReference>
<reference evidence="5 6" key="1">
    <citation type="submission" date="2019-11" db="EMBL/GenBank/DDBJ databases">
        <authorList>
            <person name="Dong K."/>
        </authorList>
    </citation>
    <scope>NUCLEOTIDE SEQUENCE [LARGE SCALE GENOMIC DNA]</scope>
    <source>
        <strain evidence="5 6">NBRC 112902</strain>
    </source>
</reference>
<dbReference type="PANTHER" id="PTHR42756:SF1">
    <property type="entry name" value="TRANSCRIPTIONAL REPRESSOR OF EMRAB OPERON"/>
    <property type="match status" value="1"/>
</dbReference>
<keyword evidence="1" id="KW-0805">Transcription regulation</keyword>
<dbReference type="InterPro" id="IPR036390">
    <property type="entry name" value="WH_DNA-bd_sf"/>
</dbReference>
<dbReference type="SMART" id="SM00347">
    <property type="entry name" value="HTH_MARR"/>
    <property type="match status" value="1"/>
</dbReference>
<dbReference type="Proteomes" id="UP000449846">
    <property type="component" value="Unassembled WGS sequence"/>
</dbReference>
<keyword evidence="6" id="KW-1185">Reference proteome</keyword>
<organism evidence="5 6">
    <name type="scientific">Paracoccus litorisediminis</name>
    <dbReference type="NCBI Taxonomy" id="2006130"/>
    <lineage>
        <taxon>Bacteria</taxon>
        <taxon>Pseudomonadati</taxon>
        <taxon>Pseudomonadota</taxon>
        <taxon>Alphaproteobacteria</taxon>
        <taxon>Rhodobacterales</taxon>
        <taxon>Paracoccaceae</taxon>
        <taxon>Paracoccus</taxon>
    </lineage>
</organism>
<evidence type="ECO:0000256" key="3">
    <source>
        <dbReference type="ARBA" id="ARBA00023163"/>
    </source>
</evidence>
<dbReference type="OrthoDB" id="8684664at2"/>
<sequence length="171" mass="19197">MRASDPLPLPDSGAERLLGVGRMRPQWPFYWISRVNQRYADTLQARLRTLDLDVSRWRVLMSLHEDEQLSVSEIADFAVLKLSTTTKIVQRLAQDGLVTTSPRTNDARVTDVRLTEAGDLLRLRAREHAEAVLASAFGTNDADDLAGLNELLEKVFDRLGDADPASRRGRK</sequence>
<feature type="domain" description="HTH marR-type" evidence="4">
    <location>
        <begin position="1"/>
        <end position="157"/>
    </location>
</feature>
<evidence type="ECO:0000313" key="6">
    <source>
        <dbReference type="Proteomes" id="UP000449846"/>
    </source>
</evidence>
<dbReference type="AlphaFoldDB" id="A0A844HPL2"/>
<evidence type="ECO:0000256" key="2">
    <source>
        <dbReference type="ARBA" id="ARBA00023125"/>
    </source>
</evidence>
<dbReference type="PANTHER" id="PTHR42756">
    <property type="entry name" value="TRANSCRIPTIONAL REGULATOR, MARR"/>
    <property type="match status" value="1"/>
</dbReference>
<evidence type="ECO:0000259" key="4">
    <source>
        <dbReference type="PROSITE" id="PS50995"/>
    </source>
</evidence>
<dbReference type="PROSITE" id="PS50995">
    <property type="entry name" value="HTH_MARR_2"/>
    <property type="match status" value="1"/>
</dbReference>
<dbReference type="SUPFAM" id="SSF46785">
    <property type="entry name" value="Winged helix' DNA-binding domain"/>
    <property type="match status" value="1"/>
</dbReference>
<evidence type="ECO:0000313" key="5">
    <source>
        <dbReference type="EMBL" id="MTH60344.1"/>
    </source>
</evidence>
<dbReference type="Pfam" id="PF01047">
    <property type="entry name" value="MarR"/>
    <property type="match status" value="1"/>
</dbReference>
<dbReference type="GO" id="GO:0003700">
    <property type="term" value="F:DNA-binding transcription factor activity"/>
    <property type="evidence" value="ECO:0007669"/>
    <property type="project" value="InterPro"/>
</dbReference>
<dbReference type="Gene3D" id="1.10.10.10">
    <property type="entry name" value="Winged helix-like DNA-binding domain superfamily/Winged helix DNA-binding domain"/>
    <property type="match status" value="1"/>
</dbReference>
<dbReference type="EMBL" id="WMIG01000007">
    <property type="protein sequence ID" value="MTH60344.1"/>
    <property type="molecule type" value="Genomic_DNA"/>
</dbReference>
<evidence type="ECO:0000256" key="1">
    <source>
        <dbReference type="ARBA" id="ARBA00023015"/>
    </source>
</evidence>
<protein>
    <submittedName>
        <fullName evidence="5">MarR family transcriptional regulator</fullName>
    </submittedName>
</protein>
<keyword evidence="3" id="KW-0804">Transcription</keyword>
<dbReference type="RefSeq" id="WP_155040286.1">
    <property type="nucleotide sequence ID" value="NZ_JBHGCD010000015.1"/>
</dbReference>
<dbReference type="InterPro" id="IPR036388">
    <property type="entry name" value="WH-like_DNA-bd_sf"/>
</dbReference>
<dbReference type="InterPro" id="IPR000835">
    <property type="entry name" value="HTH_MarR-typ"/>
</dbReference>
<accession>A0A844HPL2</accession>
<gene>
    <name evidence="5" type="ORF">GL300_14100</name>
</gene>